<keyword evidence="2" id="KW-0732">Signal</keyword>
<organism evidence="3 4">
    <name type="scientific">Krasilnikovia cinnamomea</name>
    <dbReference type="NCBI Taxonomy" id="349313"/>
    <lineage>
        <taxon>Bacteria</taxon>
        <taxon>Bacillati</taxon>
        <taxon>Actinomycetota</taxon>
        <taxon>Actinomycetes</taxon>
        <taxon>Micromonosporales</taxon>
        <taxon>Micromonosporaceae</taxon>
        <taxon>Krasilnikovia</taxon>
    </lineage>
</organism>
<evidence type="ECO:0008006" key="5">
    <source>
        <dbReference type="Google" id="ProtNLM"/>
    </source>
</evidence>
<evidence type="ECO:0000313" key="4">
    <source>
        <dbReference type="Proteomes" id="UP000292564"/>
    </source>
</evidence>
<dbReference type="GO" id="GO:0015562">
    <property type="term" value="F:efflux transmembrane transporter activity"/>
    <property type="evidence" value="ECO:0007669"/>
    <property type="project" value="TreeGrafter"/>
</dbReference>
<gene>
    <name evidence="3" type="ORF">EV385_3625</name>
</gene>
<accession>A0A4Q7ZLF0</accession>
<feature type="region of interest" description="Disordered" evidence="1">
    <location>
        <begin position="301"/>
        <end position="332"/>
    </location>
</feature>
<evidence type="ECO:0000313" key="3">
    <source>
        <dbReference type="EMBL" id="RZU51790.1"/>
    </source>
</evidence>
<dbReference type="EMBL" id="SHKY01000001">
    <property type="protein sequence ID" value="RZU51790.1"/>
    <property type="molecule type" value="Genomic_DNA"/>
</dbReference>
<dbReference type="GO" id="GO:1990281">
    <property type="term" value="C:efflux pump complex"/>
    <property type="evidence" value="ECO:0007669"/>
    <property type="project" value="TreeGrafter"/>
</dbReference>
<feature type="signal peptide" evidence="2">
    <location>
        <begin position="1"/>
        <end position="23"/>
    </location>
</feature>
<comment type="caution">
    <text evidence="3">The sequence shown here is derived from an EMBL/GenBank/DDBJ whole genome shotgun (WGS) entry which is preliminary data.</text>
</comment>
<feature type="region of interest" description="Disordered" evidence="1">
    <location>
        <begin position="183"/>
        <end position="224"/>
    </location>
</feature>
<dbReference type="PANTHER" id="PTHR30469">
    <property type="entry name" value="MULTIDRUG RESISTANCE PROTEIN MDTA"/>
    <property type="match status" value="1"/>
</dbReference>
<reference evidence="3 4" key="1">
    <citation type="submission" date="2019-02" db="EMBL/GenBank/DDBJ databases">
        <title>Sequencing the genomes of 1000 actinobacteria strains.</title>
        <authorList>
            <person name="Klenk H.-P."/>
        </authorList>
    </citation>
    <scope>NUCLEOTIDE SEQUENCE [LARGE SCALE GENOMIC DNA]</scope>
    <source>
        <strain evidence="3 4">DSM 45162</strain>
    </source>
</reference>
<dbReference type="PROSITE" id="PS51257">
    <property type="entry name" value="PROKAR_LIPOPROTEIN"/>
    <property type="match status" value="1"/>
</dbReference>
<dbReference type="OrthoDB" id="4401807at2"/>
<dbReference type="Proteomes" id="UP000292564">
    <property type="component" value="Unassembled WGS sequence"/>
</dbReference>
<dbReference type="AlphaFoldDB" id="A0A4Q7ZLF0"/>
<dbReference type="Gene3D" id="2.40.420.20">
    <property type="match status" value="1"/>
</dbReference>
<keyword evidence="4" id="KW-1185">Reference proteome</keyword>
<dbReference type="RefSeq" id="WP_130510503.1">
    <property type="nucleotide sequence ID" value="NZ_SHKY01000001.1"/>
</dbReference>
<evidence type="ECO:0000256" key="2">
    <source>
        <dbReference type="SAM" id="SignalP"/>
    </source>
</evidence>
<feature type="chain" id="PRO_5038349547" description="Multidrug efflux pump subunit AcrA (Membrane-fusion protein)" evidence="2">
    <location>
        <begin position="24"/>
        <end position="332"/>
    </location>
</feature>
<proteinExistence type="predicted"/>
<sequence length="332" mass="33847">MDRRRLACAGVLALALLSGCTGSKDKPDTPGLEARGTVLTTVKPTRQDLSNQISLAGKVTINPVFGIVAPTDGELRYVDRQPSKTPATRPLWVATVWRDGVPRQVEIPKDSLLAGRLMDDHADVTAGMPVISAQHAGYGIVADIDSEQAYRISGAVKTVRGQIKNGPGPFKCTTLGTIAALPAGTIPAPPAPKTPAPQQSGQPAAPEPAPEAPEGGGSEPTGMRLVCAAPDTVKLINGAAVTLEVVTAKAGNAMVLPVEAVAGVQGRGKVDVVGADRTRKTVDVVLGLTDGKVVQIKSGLRGDETIAVPGPDLPAAPPGGEDPEGGPAGAPR</sequence>
<protein>
    <recommendedName>
        <fullName evidence="5">Multidrug efflux pump subunit AcrA (Membrane-fusion protein)</fullName>
    </recommendedName>
</protein>
<evidence type="ECO:0000256" key="1">
    <source>
        <dbReference type="SAM" id="MobiDB-lite"/>
    </source>
</evidence>
<name>A0A4Q7ZLF0_9ACTN</name>